<evidence type="ECO:0000256" key="8">
    <source>
        <dbReference type="ARBA" id="ARBA00048141"/>
    </source>
</evidence>
<name>A0A2S1LRY7_9FLAO</name>
<dbReference type="RefSeq" id="WP_108738010.1">
    <property type="nucleotide sequence ID" value="NZ_CP020919.1"/>
</dbReference>
<dbReference type="EMBL" id="CP020919">
    <property type="protein sequence ID" value="AWG26489.1"/>
    <property type="molecule type" value="Genomic_DNA"/>
</dbReference>
<evidence type="ECO:0000256" key="9">
    <source>
        <dbReference type="HAMAP-Rule" id="MF_00082"/>
    </source>
</evidence>
<sequence length="264" mass="28124">MQNKTPLTIVKIGGNILDDAQALQNFLQDFSMLEGLKIMVHGGGKTATKTAENLGLKPLFSNGRRITNKAMLEVAVMTYAGLINQSVTAALQAMQCNAIGCSGAGGNLIAAIKRKVETIDFGFVGDISTVNAIAIEQLLHIGLVPVFSAITHDGHGQLLNTNADTIAAALAIALSGNFKVRLVYCFEKNGVLQNAEDNNSYISELDYTTYENLKNNGQIHSGMLPKLDNCFHALQQGVAAISIGNPEILKSGNAVYTKIIHQPA</sequence>
<dbReference type="SUPFAM" id="SSF53633">
    <property type="entry name" value="Carbamate kinase-like"/>
    <property type="match status" value="1"/>
</dbReference>
<organism evidence="11 12">
    <name type="scientific">Flavobacterium kingsejongi</name>
    <dbReference type="NCBI Taxonomy" id="1678728"/>
    <lineage>
        <taxon>Bacteria</taxon>
        <taxon>Pseudomonadati</taxon>
        <taxon>Bacteroidota</taxon>
        <taxon>Flavobacteriia</taxon>
        <taxon>Flavobacteriales</taxon>
        <taxon>Flavobacteriaceae</taxon>
        <taxon>Flavobacterium</taxon>
    </lineage>
</organism>
<feature type="site" description="Transition state stabilizer" evidence="9">
    <location>
        <position position="11"/>
    </location>
</feature>
<evidence type="ECO:0000256" key="6">
    <source>
        <dbReference type="ARBA" id="ARBA00022777"/>
    </source>
</evidence>
<comment type="pathway">
    <text evidence="1 9">Amino-acid biosynthesis; L-arginine biosynthesis; N(2)-acetyl-L-ornithine from L-glutamate: step 2/4.</text>
</comment>
<protein>
    <recommendedName>
        <fullName evidence="9">Acetylglutamate kinase</fullName>
        <ecNumber evidence="9">2.7.2.8</ecNumber>
    </recommendedName>
    <alternativeName>
        <fullName evidence="9">N-acetyl-L-glutamate 5-phosphotransferase</fullName>
    </alternativeName>
    <alternativeName>
        <fullName evidence="9">NAG kinase</fullName>
        <shortName evidence="9">NAGK</shortName>
    </alternativeName>
</protein>
<feature type="site" description="Transition state stabilizer" evidence="9">
    <location>
        <position position="226"/>
    </location>
</feature>
<keyword evidence="9" id="KW-0963">Cytoplasm</keyword>
<comment type="catalytic activity">
    <reaction evidence="8 9">
        <text>N-acetyl-L-glutamate + ATP = N-acetyl-L-glutamyl 5-phosphate + ADP</text>
        <dbReference type="Rhea" id="RHEA:14629"/>
        <dbReference type="ChEBI" id="CHEBI:30616"/>
        <dbReference type="ChEBI" id="CHEBI:44337"/>
        <dbReference type="ChEBI" id="CHEBI:57936"/>
        <dbReference type="ChEBI" id="CHEBI:456216"/>
        <dbReference type="EC" id="2.7.2.8"/>
    </reaction>
</comment>
<dbReference type="InterPro" id="IPR004662">
    <property type="entry name" value="AcgluKinase_fam"/>
</dbReference>
<dbReference type="InterPro" id="IPR037528">
    <property type="entry name" value="ArgB"/>
</dbReference>
<dbReference type="EC" id="2.7.2.8" evidence="9"/>
<dbReference type="GO" id="GO:0042450">
    <property type="term" value="P:L-arginine biosynthetic process via ornithine"/>
    <property type="evidence" value="ECO:0007669"/>
    <property type="project" value="UniProtKB-UniRule"/>
</dbReference>
<dbReference type="InterPro" id="IPR036393">
    <property type="entry name" value="AceGlu_kinase-like_sf"/>
</dbReference>
<dbReference type="HAMAP" id="MF_00082">
    <property type="entry name" value="ArgB"/>
    <property type="match status" value="1"/>
</dbReference>
<keyword evidence="6 9" id="KW-0418">Kinase</keyword>
<evidence type="ECO:0000313" key="11">
    <source>
        <dbReference type="EMBL" id="AWG26489.1"/>
    </source>
</evidence>
<dbReference type="Gene3D" id="3.40.1160.10">
    <property type="entry name" value="Acetylglutamate kinase-like"/>
    <property type="match status" value="1"/>
</dbReference>
<feature type="binding site" evidence="9">
    <location>
        <begin position="43"/>
        <end position="44"/>
    </location>
    <ligand>
        <name>substrate</name>
    </ligand>
</feature>
<dbReference type="Proteomes" id="UP000244677">
    <property type="component" value="Chromosome"/>
</dbReference>
<evidence type="ECO:0000256" key="2">
    <source>
        <dbReference type="ARBA" id="ARBA00022571"/>
    </source>
</evidence>
<dbReference type="GO" id="GO:0005524">
    <property type="term" value="F:ATP binding"/>
    <property type="evidence" value="ECO:0007669"/>
    <property type="project" value="UniProtKB-UniRule"/>
</dbReference>
<dbReference type="CDD" id="cd04238">
    <property type="entry name" value="AAK_NAGK-like"/>
    <property type="match status" value="1"/>
</dbReference>
<dbReference type="PIRSF" id="PIRSF000728">
    <property type="entry name" value="NAGK"/>
    <property type="match status" value="1"/>
</dbReference>
<keyword evidence="7 9" id="KW-0067">ATP-binding</keyword>
<dbReference type="KEGG" id="fki:FK004_15295"/>
<keyword evidence="12" id="KW-1185">Reference proteome</keyword>
<feature type="domain" description="Aspartate/glutamate/uridylate kinase" evidence="10">
    <location>
        <begin position="7"/>
        <end position="245"/>
    </location>
</feature>
<comment type="subcellular location">
    <subcellularLocation>
        <location evidence="9">Cytoplasm</location>
    </subcellularLocation>
</comment>
<keyword evidence="5 9" id="KW-0547">Nucleotide-binding</keyword>
<dbReference type="NCBIfam" id="TIGR00761">
    <property type="entry name" value="argB"/>
    <property type="match status" value="1"/>
</dbReference>
<dbReference type="GO" id="GO:0005737">
    <property type="term" value="C:cytoplasm"/>
    <property type="evidence" value="ECO:0007669"/>
    <property type="project" value="UniProtKB-SubCell"/>
</dbReference>
<dbReference type="GO" id="GO:0003991">
    <property type="term" value="F:acetylglutamate kinase activity"/>
    <property type="evidence" value="ECO:0007669"/>
    <property type="project" value="UniProtKB-UniRule"/>
</dbReference>
<dbReference type="InterPro" id="IPR001048">
    <property type="entry name" value="Asp/Glu/Uridylate_kinase"/>
</dbReference>
<dbReference type="Pfam" id="PF00696">
    <property type="entry name" value="AA_kinase"/>
    <property type="match status" value="1"/>
</dbReference>
<keyword evidence="3 9" id="KW-0028">Amino-acid biosynthesis</keyword>
<evidence type="ECO:0000256" key="4">
    <source>
        <dbReference type="ARBA" id="ARBA00022679"/>
    </source>
</evidence>
<reference evidence="11 12" key="1">
    <citation type="submission" date="2017-04" db="EMBL/GenBank/DDBJ databases">
        <title>Complete genome sequence of Flavobacterium kingsejong AJ004.</title>
        <authorList>
            <person name="Lee P.C."/>
        </authorList>
    </citation>
    <scope>NUCLEOTIDE SEQUENCE [LARGE SCALE GENOMIC DNA]</scope>
    <source>
        <strain evidence="11 12">AJ004</strain>
    </source>
</reference>
<keyword evidence="2 9" id="KW-0055">Arginine biosynthesis</keyword>
<feature type="binding site" evidence="9">
    <location>
        <position position="160"/>
    </location>
    <ligand>
        <name>substrate</name>
    </ligand>
</feature>
<proteinExistence type="inferred from homology"/>
<accession>A0A2S1LRY7</accession>
<dbReference type="PANTHER" id="PTHR23342:SF0">
    <property type="entry name" value="N-ACETYLGLUTAMATE SYNTHASE, MITOCHONDRIAL"/>
    <property type="match status" value="1"/>
</dbReference>
<dbReference type="PANTHER" id="PTHR23342">
    <property type="entry name" value="N-ACETYLGLUTAMATE SYNTHASE"/>
    <property type="match status" value="1"/>
</dbReference>
<gene>
    <name evidence="9" type="primary">argB</name>
    <name evidence="11" type="ORF">FK004_15295</name>
</gene>
<keyword evidence="4 9" id="KW-0808">Transferase</keyword>
<evidence type="ECO:0000313" key="12">
    <source>
        <dbReference type="Proteomes" id="UP000244677"/>
    </source>
</evidence>
<dbReference type="OrthoDB" id="9803155at2"/>
<evidence type="ECO:0000256" key="7">
    <source>
        <dbReference type="ARBA" id="ARBA00022840"/>
    </source>
</evidence>
<dbReference type="AlphaFoldDB" id="A0A2S1LRY7"/>
<evidence type="ECO:0000259" key="10">
    <source>
        <dbReference type="Pfam" id="PF00696"/>
    </source>
</evidence>
<comment type="similarity">
    <text evidence="9">Belongs to the acetylglutamate kinase family. ArgB subfamily.</text>
</comment>
<evidence type="ECO:0000256" key="5">
    <source>
        <dbReference type="ARBA" id="ARBA00022741"/>
    </source>
</evidence>
<feature type="binding site" evidence="9">
    <location>
        <position position="65"/>
    </location>
    <ligand>
        <name>substrate</name>
    </ligand>
</feature>
<dbReference type="UniPathway" id="UPA00068">
    <property type="reaction ID" value="UER00107"/>
</dbReference>
<evidence type="ECO:0000256" key="1">
    <source>
        <dbReference type="ARBA" id="ARBA00004828"/>
    </source>
</evidence>
<evidence type="ECO:0000256" key="3">
    <source>
        <dbReference type="ARBA" id="ARBA00022605"/>
    </source>
</evidence>
<comment type="function">
    <text evidence="9">Catalyzes the ATP-dependent phosphorylation of N-acetyl-L-glutamate.</text>
</comment>